<feature type="transmembrane region" description="Helical" evidence="6">
    <location>
        <begin position="222"/>
        <end position="243"/>
    </location>
</feature>
<dbReference type="PANTHER" id="PTHR23513:SF6">
    <property type="entry name" value="MAJOR FACILITATOR SUPERFAMILY ASSOCIATED DOMAIN-CONTAINING PROTEIN"/>
    <property type="match status" value="1"/>
</dbReference>
<evidence type="ECO:0000256" key="4">
    <source>
        <dbReference type="ARBA" id="ARBA00022989"/>
    </source>
</evidence>
<comment type="subcellular location">
    <subcellularLocation>
        <location evidence="1">Cell membrane</location>
        <topology evidence="1">Multi-pass membrane protein</topology>
    </subcellularLocation>
</comment>
<proteinExistence type="predicted"/>
<keyword evidence="4 6" id="KW-1133">Transmembrane helix</keyword>
<evidence type="ECO:0000256" key="1">
    <source>
        <dbReference type="ARBA" id="ARBA00004651"/>
    </source>
</evidence>
<dbReference type="PANTHER" id="PTHR23513">
    <property type="entry name" value="INTEGRAL MEMBRANE EFFLUX PROTEIN-RELATED"/>
    <property type="match status" value="1"/>
</dbReference>
<protein>
    <submittedName>
        <fullName evidence="7">Predicted arabinose efflux permease, MFS family</fullName>
    </submittedName>
</protein>
<feature type="transmembrane region" description="Helical" evidence="6">
    <location>
        <begin position="369"/>
        <end position="387"/>
    </location>
</feature>
<dbReference type="SUPFAM" id="SSF103473">
    <property type="entry name" value="MFS general substrate transporter"/>
    <property type="match status" value="1"/>
</dbReference>
<reference evidence="7 8" key="1">
    <citation type="submission" date="2016-11" db="EMBL/GenBank/DDBJ databases">
        <authorList>
            <person name="Jaros S."/>
            <person name="Januszkiewicz K."/>
            <person name="Wedrychowicz H."/>
        </authorList>
    </citation>
    <scope>NUCLEOTIDE SEQUENCE [LARGE SCALE GENOMIC DNA]</scope>
    <source>
        <strain evidence="7 8">DSM 44523</strain>
    </source>
</reference>
<feature type="transmembrane region" description="Helical" evidence="6">
    <location>
        <begin position="249"/>
        <end position="270"/>
    </location>
</feature>
<feature type="transmembrane region" description="Helical" evidence="6">
    <location>
        <begin position="309"/>
        <end position="330"/>
    </location>
</feature>
<dbReference type="STRING" id="2017.SAMN05444320_11587"/>
<dbReference type="OrthoDB" id="4544213at2"/>
<feature type="transmembrane region" description="Helical" evidence="6">
    <location>
        <begin position="282"/>
        <end position="303"/>
    </location>
</feature>
<dbReference type="GO" id="GO:0005886">
    <property type="term" value="C:plasma membrane"/>
    <property type="evidence" value="ECO:0007669"/>
    <property type="project" value="UniProtKB-SubCell"/>
</dbReference>
<dbReference type="AlphaFoldDB" id="A0A1M5NDX3"/>
<keyword evidence="3 6" id="KW-0812">Transmembrane</keyword>
<sequence length="412" mass="40493">MPPTPRPLGNRDFLLLWLAAAVTAVGSLAAAVALPLLVLATTGSAATAGLVGFCALAAAAAGTLPGGRLTDRHSRRTVIIACALGSAAATGLLTLAVQTATSVLPVVIVTSAVDAALRATLGTAEMAALPHLVPAEHLPRALAVNHARLAGAALAGPPLGGALFELAPALPFAAATAGSLVTALCALALATPLPAPRRDAPGGLFAGLAFLWRDGFLRQTTLVHAAQNAVFSAVPLVVVAIGVRHHTSGLSIGLVYATVGAGALVGSALATGVGHVLSPWSAVLATCWVPATLLALSATAPVLTILTAALTLSSAISPIAGAVLGSVRLLRTPDALQGRVQAAAALVGMAATPLGPPAAGLLLDRAGPAAALFTLAAGLAVLAVVVTSSSRLRRLPPLLPLRQSDPDGEPGA</sequence>
<dbReference type="InterPro" id="IPR011701">
    <property type="entry name" value="MFS"/>
</dbReference>
<feature type="transmembrane region" description="Helical" evidence="6">
    <location>
        <begin position="342"/>
        <end position="363"/>
    </location>
</feature>
<dbReference type="Pfam" id="PF07690">
    <property type="entry name" value="MFS_1"/>
    <property type="match status" value="1"/>
</dbReference>
<evidence type="ECO:0000313" key="7">
    <source>
        <dbReference type="EMBL" id="SHG87183.1"/>
    </source>
</evidence>
<dbReference type="EMBL" id="FQVN01000015">
    <property type="protein sequence ID" value="SHG87183.1"/>
    <property type="molecule type" value="Genomic_DNA"/>
</dbReference>
<keyword evidence="5 6" id="KW-0472">Membrane</keyword>
<dbReference type="GO" id="GO:0022857">
    <property type="term" value="F:transmembrane transporter activity"/>
    <property type="evidence" value="ECO:0007669"/>
    <property type="project" value="InterPro"/>
</dbReference>
<evidence type="ECO:0000256" key="6">
    <source>
        <dbReference type="SAM" id="Phobius"/>
    </source>
</evidence>
<keyword evidence="2" id="KW-1003">Cell membrane</keyword>
<accession>A0A1M5NDX3</accession>
<dbReference type="CDD" id="cd06173">
    <property type="entry name" value="MFS_MefA_like"/>
    <property type="match status" value="1"/>
</dbReference>
<dbReference type="Gene3D" id="1.20.1250.20">
    <property type="entry name" value="MFS general substrate transporter like domains"/>
    <property type="match status" value="1"/>
</dbReference>
<dbReference type="Proteomes" id="UP000184501">
    <property type="component" value="Unassembled WGS sequence"/>
</dbReference>
<keyword evidence="8" id="KW-1185">Reference proteome</keyword>
<organism evidence="7 8">
    <name type="scientific">Streptoalloteichus hindustanus</name>
    <dbReference type="NCBI Taxonomy" id="2017"/>
    <lineage>
        <taxon>Bacteria</taxon>
        <taxon>Bacillati</taxon>
        <taxon>Actinomycetota</taxon>
        <taxon>Actinomycetes</taxon>
        <taxon>Pseudonocardiales</taxon>
        <taxon>Pseudonocardiaceae</taxon>
        <taxon>Streptoalloteichus</taxon>
    </lineage>
</organism>
<evidence type="ECO:0000256" key="3">
    <source>
        <dbReference type="ARBA" id="ARBA00022692"/>
    </source>
</evidence>
<name>A0A1M5NDX3_STRHI</name>
<feature type="transmembrane region" description="Helical" evidence="6">
    <location>
        <begin position="78"/>
        <end position="97"/>
    </location>
</feature>
<dbReference type="InterPro" id="IPR036259">
    <property type="entry name" value="MFS_trans_sf"/>
</dbReference>
<evidence type="ECO:0000256" key="5">
    <source>
        <dbReference type="ARBA" id="ARBA00023136"/>
    </source>
</evidence>
<evidence type="ECO:0000313" key="8">
    <source>
        <dbReference type="Proteomes" id="UP000184501"/>
    </source>
</evidence>
<gene>
    <name evidence="7" type="ORF">SAMN05444320_11587</name>
</gene>
<feature type="transmembrane region" description="Helical" evidence="6">
    <location>
        <begin position="169"/>
        <end position="190"/>
    </location>
</feature>
<feature type="transmembrane region" description="Helical" evidence="6">
    <location>
        <begin position="45"/>
        <end position="66"/>
    </location>
</feature>
<dbReference type="RefSeq" id="WP_073489614.1">
    <property type="nucleotide sequence ID" value="NZ_FQVN01000015.1"/>
</dbReference>
<evidence type="ECO:0000256" key="2">
    <source>
        <dbReference type="ARBA" id="ARBA00022475"/>
    </source>
</evidence>